<name>A0A7S2G6K4_9STRA</name>
<dbReference type="EMBL" id="HBGT01024837">
    <property type="protein sequence ID" value="CAD9433162.1"/>
    <property type="molecule type" value="Transcribed_RNA"/>
</dbReference>
<evidence type="ECO:0000313" key="1">
    <source>
        <dbReference type="EMBL" id="CAD9433162.1"/>
    </source>
</evidence>
<gene>
    <name evidence="1" type="ORF">FPAR1323_LOCUS12891</name>
</gene>
<protein>
    <submittedName>
        <fullName evidence="1">Uncharacterized protein</fullName>
    </submittedName>
</protein>
<accession>A0A7S2G6K4</accession>
<dbReference type="AlphaFoldDB" id="A0A7S2G6K4"/>
<organism evidence="1">
    <name type="scientific">Florenciella parvula</name>
    <dbReference type="NCBI Taxonomy" id="236787"/>
    <lineage>
        <taxon>Eukaryota</taxon>
        <taxon>Sar</taxon>
        <taxon>Stramenopiles</taxon>
        <taxon>Ochrophyta</taxon>
        <taxon>Dictyochophyceae</taxon>
        <taxon>Florenciellales</taxon>
        <taxon>Florenciella</taxon>
    </lineage>
</organism>
<sequence>MAGTPSFLFAPAATSAERLVGRARPRNVKVATANDIIASRRTVAPPITLGDFGEDMDLMANPILTMPDFGEDMDLAANPVLTMYVPDFGDDIDLSANPVLTCKSA</sequence>
<proteinExistence type="predicted"/>
<reference evidence="1" key="1">
    <citation type="submission" date="2021-01" db="EMBL/GenBank/DDBJ databases">
        <authorList>
            <person name="Corre E."/>
            <person name="Pelletier E."/>
            <person name="Niang G."/>
            <person name="Scheremetjew M."/>
            <person name="Finn R."/>
            <person name="Kale V."/>
            <person name="Holt S."/>
            <person name="Cochrane G."/>
            <person name="Meng A."/>
            <person name="Brown T."/>
            <person name="Cohen L."/>
        </authorList>
    </citation>
    <scope>NUCLEOTIDE SEQUENCE</scope>
    <source>
        <strain evidence="1">RCC1693</strain>
    </source>
</reference>